<dbReference type="Pfam" id="PF16136">
    <property type="entry name" value="NLS_NINJA_AFP"/>
    <property type="match status" value="1"/>
</dbReference>
<comment type="subcellular location">
    <subcellularLocation>
        <location evidence="1 4">Nucleus</location>
    </subcellularLocation>
</comment>
<dbReference type="PANTHER" id="PTHR31413">
    <property type="entry name" value="AFP HOMOLOG 2"/>
    <property type="match status" value="1"/>
</dbReference>
<comment type="similarity">
    <text evidence="2 4">Belongs to the Ninja family.</text>
</comment>
<dbReference type="Proteomes" id="UP000092600">
    <property type="component" value="Unassembled WGS sequence"/>
</dbReference>
<dbReference type="Pfam" id="PF07897">
    <property type="entry name" value="EAR"/>
    <property type="match status" value="1"/>
</dbReference>
<proteinExistence type="inferred from homology"/>
<sequence>MEDLSARIARRYPRDLLRAFGGATHSKEPIPIPIPIPILAPVGEGEMGGIELNLGLSLGGCLGVEPGSGGADKRLVRSSSLAAFSIFPLGECEVPAVNGALLARTCSLPTEAGEEQRKRKAMQSLKRLEAKRKRLERRNSRVGSDDDVVGAHGLTITTDSKGPSIKPPLPEHDNHKADTNPTAATMPRTLNYAAEENGLTLKADQKANMFVGEADRDMMEEMPSVSTRGDGPNGKKIEGFLYKYKKGEAVRIVCICHGKFHTPAEFVKHAGGSDVAHPLKHIVVNPLPSPGNQ</sequence>
<dbReference type="InterPro" id="IPR031307">
    <property type="entry name" value="Ninja_fam"/>
</dbReference>
<evidence type="ECO:0000259" key="6">
    <source>
        <dbReference type="Pfam" id="PF07897"/>
    </source>
</evidence>
<comment type="caution">
    <text evidence="8">The sequence shown here is derived from an EMBL/GenBank/DDBJ whole genome shotgun (WGS) entry which is preliminary data.</text>
</comment>
<feature type="domain" description="Tify" evidence="7">
    <location>
        <begin position="251"/>
        <end position="284"/>
    </location>
</feature>
<dbReference type="GO" id="GO:0045892">
    <property type="term" value="P:negative regulation of DNA-templated transcription"/>
    <property type="evidence" value="ECO:0007669"/>
    <property type="project" value="TreeGrafter"/>
</dbReference>
<protein>
    <recommendedName>
        <fullName evidence="4">Ninja-family protein</fullName>
    </recommendedName>
    <alternativeName>
        <fullName evidence="4">ABI-binding protein</fullName>
    </alternativeName>
</protein>
<evidence type="ECO:0000313" key="8">
    <source>
        <dbReference type="EMBL" id="OAY72510.1"/>
    </source>
</evidence>
<dbReference type="InterPro" id="IPR012463">
    <property type="entry name" value="Ninja_motif"/>
</dbReference>
<evidence type="ECO:0000313" key="9">
    <source>
        <dbReference type="Proteomes" id="UP000092600"/>
    </source>
</evidence>
<evidence type="ECO:0000256" key="3">
    <source>
        <dbReference type="ARBA" id="ARBA00023242"/>
    </source>
</evidence>
<dbReference type="InterPro" id="IPR032310">
    <property type="entry name" value="NLS_NINJA_AFP-like"/>
</dbReference>
<dbReference type="PANTHER" id="PTHR31413:SF49">
    <property type="entry name" value="NINJA-FAMILY PROTEIN MODD"/>
    <property type="match status" value="1"/>
</dbReference>
<evidence type="ECO:0000256" key="1">
    <source>
        <dbReference type="ARBA" id="ARBA00004123"/>
    </source>
</evidence>
<evidence type="ECO:0000259" key="7">
    <source>
        <dbReference type="Pfam" id="PF16135"/>
    </source>
</evidence>
<evidence type="ECO:0000256" key="4">
    <source>
        <dbReference type="RuleBase" id="RU369029"/>
    </source>
</evidence>
<feature type="domain" description="Ethylene-responsive binding factor-associated repression" evidence="6">
    <location>
        <begin position="46"/>
        <end position="83"/>
    </location>
</feature>
<dbReference type="EMBL" id="LSRQ01003076">
    <property type="protein sequence ID" value="OAY72510.1"/>
    <property type="molecule type" value="Genomic_DNA"/>
</dbReference>
<keyword evidence="3 4" id="KW-0539">Nucleus</keyword>
<organism evidence="8 9">
    <name type="scientific">Ananas comosus</name>
    <name type="common">Pineapple</name>
    <name type="synonym">Ananas ananas</name>
    <dbReference type="NCBI Taxonomy" id="4615"/>
    <lineage>
        <taxon>Eukaryota</taxon>
        <taxon>Viridiplantae</taxon>
        <taxon>Streptophyta</taxon>
        <taxon>Embryophyta</taxon>
        <taxon>Tracheophyta</taxon>
        <taxon>Spermatophyta</taxon>
        <taxon>Magnoliopsida</taxon>
        <taxon>Liliopsida</taxon>
        <taxon>Poales</taxon>
        <taxon>Bromeliaceae</taxon>
        <taxon>Bromelioideae</taxon>
        <taxon>Ananas</taxon>
    </lineage>
</organism>
<evidence type="ECO:0000256" key="5">
    <source>
        <dbReference type="SAM" id="MobiDB-lite"/>
    </source>
</evidence>
<name>A0A199V6N7_ANACO</name>
<comment type="function">
    <text evidence="4">Acts as a negative regulator of abscisic acid (ABA) response.</text>
</comment>
<reference evidence="8 9" key="1">
    <citation type="journal article" date="2016" name="DNA Res.">
        <title>The draft genome of MD-2 pineapple using hybrid error correction of long reads.</title>
        <authorList>
            <person name="Redwan R.M."/>
            <person name="Saidin A."/>
            <person name="Kumar S.V."/>
        </authorList>
    </citation>
    <scope>NUCLEOTIDE SEQUENCE [LARGE SCALE GENOMIC DNA]</scope>
    <source>
        <strain evidence="9">cv. MD2</strain>
        <tissue evidence="8">Leaf</tissue>
    </source>
</reference>
<feature type="region of interest" description="Disordered" evidence="5">
    <location>
        <begin position="134"/>
        <end position="165"/>
    </location>
</feature>
<dbReference type="InterPro" id="IPR032308">
    <property type="entry name" value="TDBD"/>
</dbReference>
<dbReference type="STRING" id="4615.A0A199V6N7"/>
<dbReference type="AlphaFoldDB" id="A0A199V6N7"/>
<evidence type="ECO:0000256" key="2">
    <source>
        <dbReference type="ARBA" id="ARBA00006081"/>
    </source>
</evidence>
<accession>A0A199V6N7</accession>
<dbReference type="GO" id="GO:0007165">
    <property type="term" value="P:signal transduction"/>
    <property type="evidence" value="ECO:0007669"/>
    <property type="project" value="InterPro"/>
</dbReference>
<gene>
    <name evidence="8" type="ORF">ACMD2_10930</name>
</gene>
<dbReference type="GO" id="GO:0005634">
    <property type="term" value="C:nucleus"/>
    <property type="evidence" value="ECO:0007669"/>
    <property type="project" value="UniProtKB-SubCell"/>
</dbReference>
<dbReference type="Pfam" id="PF16135">
    <property type="entry name" value="TDBD"/>
    <property type="match status" value="1"/>
</dbReference>